<reference evidence="1" key="4">
    <citation type="submission" date="2025-05" db="UniProtKB">
        <authorList>
            <consortium name="Ensembl"/>
        </authorList>
    </citation>
    <scope>IDENTIFICATION</scope>
</reference>
<dbReference type="VEuPathDB" id="HostDB:ENSG00000119912"/>
<reference evidence="1" key="3">
    <citation type="journal article" date="2004" name="Nature">
        <title>Finishing the euchromatic sequence of the human genome.</title>
        <authorList>
            <consortium name="International Human Genome Sequencing Consortium"/>
        </authorList>
    </citation>
    <scope>NUCLEOTIDE SEQUENCE [LARGE SCALE GENOMIC DNA]</scope>
</reference>
<dbReference type="ExpressionAtlas" id="R4GN65">
    <property type="expression patterns" value="baseline and differential"/>
</dbReference>
<name>R4GN65_HUMAN</name>
<accession>R4GN65</accession>
<dbReference type="OpenTargets" id="ENSG00000119912"/>
<evidence type="ECO:0000313" key="2">
    <source>
        <dbReference type="Proteomes" id="UP000005640"/>
    </source>
</evidence>
<dbReference type="ChiTaRS" id="IDE">
    <property type="organism name" value="human"/>
</dbReference>
<gene>
    <name evidence="1" type="primary">IDE</name>
</gene>
<protein>
    <submittedName>
        <fullName evidence="1">Insulin degrading enzyme</fullName>
    </submittedName>
</protein>
<evidence type="ECO:0000313" key="1">
    <source>
        <dbReference type="Ensembl" id="ENSP00000473506.1"/>
    </source>
</evidence>
<keyword evidence="2" id="KW-1185">Reference proteome</keyword>
<dbReference type="HGNC" id="HGNC:5381">
    <property type="gene designation" value="IDE"/>
</dbReference>
<reference evidence="1 2" key="2">
    <citation type="journal article" date="2004" name="Nature">
        <title>The DNA sequence and comparative analysis of human chromosome 10.</title>
        <authorList>
            <person name="Deloukas P."/>
            <person name="Earthrowl M.E."/>
            <person name="Grafham D.V."/>
            <person name="Rubenfield M."/>
            <person name="French L."/>
            <person name="Steward C.A."/>
            <person name="Sims S.K."/>
            <person name="Jones M.C."/>
            <person name="Searle S."/>
            <person name="Scott C."/>
            <person name="Howe K."/>
            <person name="Hunt S.E."/>
            <person name="Andrews T.D."/>
            <person name="Gilbert J.G."/>
            <person name="Swarbreck D."/>
            <person name="Ashurst J.L."/>
            <person name="Taylor A."/>
            <person name="Battles J."/>
            <person name="Bird C.P."/>
            <person name="Ainscough R."/>
            <person name="Almeida J.P."/>
            <person name="Ashwell R.I."/>
            <person name="Ambrose K.D."/>
            <person name="Babbage A.K."/>
            <person name="Bagguley C.L."/>
            <person name="Bailey J."/>
            <person name="Banerjee R."/>
            <person name="Bates K."/>
            <person name="Beasley H."/>
            <person name="Bray-Allen S."/>
            <person name="Brown A.J."/>
            <person name="Brown J.Y."/>
            <person name="Burford D.C."/>
            <person name="Burrill W."/>
            <person name="Burton J."/>
            <person name="Cahill P."/>
            <person name="Camire D."/>
            <person name="Carter N.P."/>
            <person name="Chapman J.C."/>
            <person name="Clark S.Y."/>
            <person name="Clarke G."/>
            <person name="Clee C.M."/>
            <person name="Clegg S."/>
            <person name="Corby N."/>
            <person name="Coulson A."/>
            <person name="Dhami P."/>
            <person name="Dutta I."/>
            <person name="Dunn M."/>
            <person name="Faulkner L."/>
            <person name="Frankish A."/>
            <person name="Frankland J.A."/>
            <person name="Garner P."/>
            <person name="Garnett J."/>
            <person name="Gribble S."/>
            <person name="Griffiths C."/>
            <person name="Grocock R."/>
            <person name="Gustafson E."/>
            <person name="Hammond S."/>
            <person name="Harley J.L."/>
            <person name="Hart E."/>
            <person name="Heath P.D."/>
            <person name="Ho T.P."/>
            <person name="Hopkins B."/>
            <person name="Horne J."/>
            <person name="Howden P.J."/>
            <person name="Huckle E."/>
            <person name="Hynds C."/>
            <person name="Johnson C."/>
            <person name="Johnson D."/>
            <person name="Kana A."/>
            <person name="Kay M."/>
            <person name="Kimberley A.M."/>
            <person name="Kershaw J.K."/>
            <person name="Kokkinaki M."/>
            <person name="Laird G.K."/>
            <person name="Lawlor S."/>
            <person name="Lee H.M."/>
            <person name="Leongamornlert D.A."/>
            <person name="Laird G."/>
            <person name="Lloyd C."/>
            <person name="Lloyd D.M."/>
            <person name="Loveland J."/>
            <person name="Lovell J."/>
            <person name="McLaren S."/>
            <person name="McLay K.E."/>
            <person name="McMurray A."/>
            <person name="Mashreghi-Mohammadi M."/>
            <person name="Matthews L."/>
            <person name="Milne S."/>
            <person name="Nickerson T."/>
            <person name="Nguyen M."/>
            <person name="Overton-Larty E."/>
            <person name="Palmer S.A."/>
            <person name="Pearce A.V."/>
            <person name="Peck A.I."/>
            <person name="Pelan S."/>
            <person name="Phillimore B."/>
            <person name="Porter K."/>
            <person name="Rice C.M."/>
            <person name="Rogosin A."/>
            <person name="Ross M.T."/>
            <person name="Sarafidou T."/>
            <person name="Sehra H.K."/>
            <person name="Shownkeen R."/>
            <person name="Skuce C.D."/>
            <person name="Smith M."/>
            <person name="Standring L."/>
            <person name="Sycamore N."/>
            <person name="Tester J."/>
            <person name="Thorpe A."/>
            <person name="Torcasso W."/>
            <person name="Tracey A."/>
            <person name="Tromans A."/>
            <person name="Tsolas J."/>
            <person name="Wall M."/>
            <person name="Walsh J."/>
            <person name="Wang H."/>
            <person name="Weinstock K."/>
            <person name="West A.P."/>
            <person name="Willey D.L."/>
            <person name="Whitehead S.L."/>
            <person name="Wilming L."/>
            <person name="Wray P.W."/>
            <person name="Young L."/>
            <person name="Chen Y."/>
            <person name="Lovering R.C."/>
            <person name="Moschonas N.K."/>
            <person name="Siebert R."/>
            <person name="Fechtel K."/>
            <person name="Bentley D."/>
            <person name="Durbin R."/>
            <person name="Hubbard T."/>
            <person name="Doucette-Stamm L."/>
            <person name="Beck S."/>
            <person name="Smith D.R."/>
            <person name="Rogers J."/>
        </authorList>
    </citation>
    <scope>NUCLEOTIDE SEQUENCE [LARGE SCALE GENOMIC DNA]</scope>
</reference>
<sequence length="61" mass="7005">MRYRLAWLLHPALPSTFRSVLGARLPPPERLCGNYQVVFQSSGTILHFHQQCVKIPISLYP</sequence>
<dbReference type="Ensembl" id="ENST00000478361.6">
    <property type="protein sequence ID" value="ENSP00000473506.1"/>
    <property type="gene ID" value="ENSG00000119912.18"/>
</dbReference>
<dbReference type="GeneTree" id="ENSGT00940000155780"/>
<dbReference type="Ensembl" id="ENST00000677096.1">
    <property type="protein sequence ID" value="ENSP00000503793.1"/>
    <property type="gene ID" value="ENSG00000119912.18"/>
</dbReference>
<dbReference type="Proteomes" id="UP000005640">
    <property type="component" value="Chromosome 10"/>
</dbReference>
<organism evidence="1 2">
    <name type="scientific">Homo sapiens</name>
    <name type="common">Human</name>
    <dbReference type="NCBI Taxonomy" id="9606"/>
    <lineage>
        <taxon>Eukaryota</taxon>
        <taxon>Metazoa</taxon>
        <taxon>Chordata</taxon>
        <taxon>Craniata</taxon>
        <taxon>Vertebrata</taxon>
        <taxon>Euteleostomi</taxon>
        <taxon>Mammalia</taxon>
        <taxon>Eutheria</taxon>
        <taxon>Euarchontoglires</taxon>
        <taxon>Primates</taxon>
        <taxon>Haplorrhini</taxon>
        <taxon>Catarrhini</taxon>
        <taxon>Hominidae</taxon>
        <taxon>Homo</taxon>
    </lineage>
</organism>
<dbReference type="Bgee" id="ENSG00000119912">
    <property type="expression patterns" value="Expressed in upper leg skin and 204 other cell types or tissues"/>
</dbReference>
<dbReference type="OrthoDB" id="952271at2759"/>
<dbReference type="AlphaFoldDB" id="R4GN65"/>
<dbReference type="HOGENOM" id="CLU_2921939_0_0_1"/>
<proteinExistence type="predicted"/>
<dbReference type="EMBL" id="AL356128">
    <property type="status" value="NOT_ANNOTATED_CDS"/>
    <property type="molecule type" value="Genomic_DNA"/>
</dbReference>
<reference evidence="1" key="1">
    <citation type="journal article" date="2001" name="Nature">
        <title>Initial sequencing and analysis of the human genome.</title>
        <authorList>
            <consortium name="International Human Genome Sequencing Consortium"/>
            <person name="Lander E.S."/>
            <person name="Linton L.M."/>
            <person name="Birren B."/>
            <person name="Nusbaum C."/>
            <person name="Zody M.C."/>
            <person name="Baldwin J."/>
            <person name="Devon K."/>
            <person name="Dewar K."/>
            <person name="Doyle M."/>
            <person name="FitzHugh W."/>
            <person name="Funke R."/>
            <person name="Gage D."/>
            <person name="Harris K."/>
            <person name="Heaford A."/>
            <person name="Howland J."/>
            <person name="Kann L."/>
            <person name="Lehoczky J."/>
            <person name="LeVine R."/>
            <person name="McEwan P."/>
            <person name="McKernan K."/>
            <person name="Meldrim J."/>
            <person name="Mesirov J.P."/>
            <person name="Miranda C."/>
            <person name="Morris W."/>
            <person name="Naylor J."/>
            <person name="Raymond C."/>
            <person name="Rosetti M."/>
            <person name="Santos R."/>
            <person name="Sheridan A."/>
            <person name="Sougnez C."/>
            <person name="Stange-Thomann N."/>
            <person name="Stojanovic N."/>
            <person name="Subramanian A."/>
            <person name="Wyman D."/>
            <person name="Rogers J."/>
            <person name="Sulston J."/>
            <person name="Ainscough R."/>
            <person name="Beck S."/>
            <person name="Bentley D."/>
            <person name="Burton J."/>
            <person name="Clee C."/>
            <person name="Carter N."/>
            <person name="Coulson A."/>
            <person name="Deadman R."/>
            <person name="Deloukas P."/>
            <person name="Dunham A."/>
            <person name="Dunham I."/>
            <person name="Durbin R."/>
            <person name="French L."/>
            <person name="Grafham D."/>
            <person name="Gregory S."/>
            <person name="Hubbard T."/>
            <person name="Humphray S."/>
            <person name="Hunt A."/>
            <person name="Jones M."/>
            <person name="Lloyd C."/>
            <person name="McMurray A."/>
            <person name="Matthews L."/>
            <person name="Mercer S."/>
            <person name="Milne S."/>
            <person name="Mullikin J.C."/>
            <person name="Mungall A."/>
            <person name="Plumb R."/>
            <person name="Ross M."/>
            <person name="Shownkeen R."/>
            <person name="Sims S."/>
            <person name="Waterston R.H."/>
            <person name="Wilson R.K."/>
            <person name="Hillier L.W."/>
            <person name="McPherson J.D."/>
            <person name="Marra M.A."/>
            <person name="Mardis E.R."/>
            <person name="Fulton L.A."/>
            <person name="Chinwalla A.T."/>
            <person name="Pepin K.H."/>
            <person name="Gish W.R."/>
            <person name="Chissoe S.L."/>
            <person name="Wendl M.C."/>
            <person name="Delehaunty K.D."/>
            <person name="Miner T.L."/>
            <person name="Delehaunty A."/>
            <person name="Kramer J.B."/>
            <person name="Cook L.L."/>
            <person name="Fulton R.S."/>
            <person name="Johnson D.L."/>
            <person name="Minx P.J."/>
            <person name="Clifton S.W."/>
            <person name="Hawkins T."/>
            <person name="Branscomb E."/>
            <person name="Predki P."/>
            <person name="Richardson P."/>
            <person name="Wenning S."/>
            <person name="Slezak T."/>
            <person name="Doggett N."/>
            <person name="Cheng J.F."/>
            <person name="Olsen A."/>
            <person name="Lucas S."/>
            <person name="Elkin C."/>
            <person name="Uberbacher E."/>
            <person name="Frazier M."/>
            <person name="Gibbs R.A."/>
            <person name="Muzny D.M."/>
            <person name="Scherer S.E."/>
            <person name="Bouck J.B."/>
            <person name="Sodergren E.J."/>
            <person name="Worley K.C."/>
            <person name="Rives C.M."/>
            <person name="Gorrell J.H."/>
            <person name="Metzker M.L."/>
            <person name="Naylor S.L."/>
            <person name="Kucherlapati R.S."/>
            <person name="Nelson D.L."/>
            <person name="Weinstock G.M."/>
            <person name="Sakaki Y."/>
            <person name="Fujiyama A."/>
            <person name="Hattori M."/>
            <person name="Yada T."/>
            <person name="Toyoda A."/>
            <person name="Itoh T."/>
            <person name="Kawagoe C."/>
            <person name="Watanabe H."/>
            <person name="Totoki Y."/>
            <person name="Taylor T."/>
            <person name="Weissenbach J."/>
            <person name="Heilig R."/>
            <person name="Saurin W."/>
            <person name="Artiguenave F."/>
            <person name="Brottier P."/>
            <person name="Bruls T."/>
            <person name="Pelletier E."/>
            <person name="Robert C."/>
            <person name="Wincker P."/>
            <person name="Smith D.R."/>
            <person name="Doucette-Stamm L."/>
            <person name="Rubenfield M."/>
            <person name="Weinstock K."/>
            <person name="Lee H.M."/>
            <person name="Dubois J."/>
            <person name="Rosenthal A."/>
            <person name="Platzer M."/>
            <person name="Nyakatura G."/>
            <person name="Taudien S."/>
            <person name="Rump A."/>
            <person name="Yang H."/>
            <person name="Yu J."/>
            <person name="Wang J."/>
            <person name="Huang G."/>
            <person name="Gu J."/>
            <person name="Hood L."/>
            <person name="Rowen L."/>
            <person name="Madan A."/>
            <person name="Qin S."/>
            <person name="Davis R.W."/>
            <person name="Federspiel N.A."/>
            <person name="Abola A.P."/>
            <person name="Proctor M.J."/>
            <person name="Myers R.M."/>
            <person name="Schmutz J."/>
            <person name="Dickson M."/>
            <person name="Grimwood J."/>
            <person name="Cox D.R."/>
            <person name="Olson M.V."/>
            <person name="Kaul R."/>
            <person name="Raymond C."/>
            <person name="Shimizu N."/>
            <person name="Kawasaki K."/>
            <person name="Minoshima S."/>
            <person name="Evans G.A."/>
            <person name="Athanasiou M."/>
            <person name="Schultz R."/>
            <person name="Roe B.A."/>
            <person name="Chen F."/>
            <person name="Pan H."/>
            <person name="Ramser J."/>
            <person name="Lehrach H."/>
            <person name="Reinhardt R."/>
            <person name="McCombie W.R."/>
            <person name="de la Bastide M."/>
            <person name="Dedhia N."/>
            <person name="Blocker H."/>
            <person name="Hornischer K."/>
            <person name="Nordsiek G."/>
            <person name="Agarwala R."/>
            <person name="Aravind L."/>
            <person name="Bailey J.A."/>
            <person name="Bateman A."/>
            <person name="Batzoglou S."/>
            <person name="Birney E."/>
            <person name="Bork P."/>
            <person name="Brown D.G."/>
            <person name="Burge C.B."/>
            <person name="Cerutti L."/>
            <person name="Chen H.C."/>
            <person name="Church D."/>
            <person name="Clamp M."/>
            <person name="Copley R.R."/>
            <person name="Doerks T."/>
            <person name="Eddy S.R."/>
            <person name="Eichler E.E."/>
            <person name="Furey T.S."/>
            <person name="Galagan J."/>
            <person name="Gilbert J.G."/>
            <person name="Harmon C."/>
            <person name="Hayashizaki Y."/>
            <person name="Haussler D."/>
            <person name="Hermjakob H."/>
            <person name="Hokamp K."/>
            <person name="Jang W."/>
            <person name="Johnson L.S."/>
            <person name="Jones T.A."/>
            <person name="Kasif S."/>
            <person name="Kaspryzk A."/>
            <person name="Kennedy S."/>
            <person name="Kent W.J."/>
            <person name="Kitts P."/>
            <person name="Koonin E.V."/>
            <person name="Korf I."/>
            <person name="Kulp D."/>
            <person name="Lancet D."/>
            <person name="Lowe T.M."/>
            <person name="McLysaght A."/>
            <person name="Mikkelsen T."/>
            <person name="Moran J.V."/>
            <person name="Mulder N."/>
            <person name="Pollara V.J."/>
            <person name="Ponting C.P."/>
            <person name="Schuler G."/>
            <person name="Schultz J."/>
            <person name="Slater G."/>
            <person name="Smit A.F."/>
            <person name="Stupka E."/>
            <person name="Szustakowski J."/>
            <person name="Thierry-Mieg D."/>
            <person name="Thierry-Mieg J."/>
            <person name="Wagner L."/>
            <person name="Wallis J."/>
            <person name="Wheeler R."/>
            <person name="Williams A."/>
            <person name="Wolf Y.I."/>
            <person name="Wolfe K.H."/>
            <person name="Yang S.P."/>
            <person name="Yeh R.F."/>
            <person name="Collins F."/>
            <person name="Guyer M.S."/>
            <person name="Peterson J."/>
            <person name="Felsenfeld A."/>
            <person name="Wetterstrand K.A."/>
            <person name="Patrinos A."/>
            <person name="Morgan M.J."/>
            <person name="de Jong P."/>
            <person name="Catanese J.J."/>
            <person name="Osoegawa K."/>
            <person name="Shizuya H."/>
            <person name="Choi S."/>
            <person name="Chen Y.J."/>
        </authorList>
    </citation>
    <scope>NUCLEOTIDE SEQUENCE [LARGE SCALE GENOMIC DNA]</scope>
</reference>
<dbReference type="UCSC" id="uc057uwc.1">
    <property type="organism name" value="human"/>
</dbReference>